<dbReference type="EMBL" id="JBJUIK010000013">
    <property type="protein sequence ID" value="KAL3506766.1"/>
    <property type="molecule type" value="Genomic_DNA"/>
</dbReference>
<comment type="caution">
    <text evidence="3">The sequence shown here is derived from an EMBL/GenBank/DDBJ whole genome shotgun (WGS) entry which is preliminary data.</text>
</comment>
<evidence type="ECO:0000313" key="3">
    <source>
        <dbReference type="EMBL" id="KAL3506766.1"/>
    </source>
</evidence>
<dbReference type="PANTHER" id="PTHR11926:SF1395">
    <property type="entry name" value="GLYCOSYLTRANSFERASE"/>
    <property type="match status" value="1"/>
</dbReference>
<dbReference type="CDD" id="cd03784">
    <property type="entry name" value="GT1_Gtf-like"/>
    <property type="match status" value="1"/>
</dbReference>
<accession>A0ABD2YHA1</accession>
<keyword evidence="4" id="KW-1185">Reference proteome</keyword>
<name>A0ABD2YHA1_9GENT</name>
<sequence length="457" mass="51695">MSTITTSERSGSRPCHILAMPYPGRGHINPMMNLCKILSSKLDQKNHHRFFITFIVTEEWLGLIGHEPKPDNIRFATIPNVLPSELVRGVNMRSFVEDIHTKMEEPIEELLDHIEIDKSIRRIIIADSLLKWPVDVGNRRNIPVALLWTMSAAAFSIFHHFELLVENGHFPYDLPEISKEIVDYIPGISSICKGDLPTVLNIENLHKILGTFPCVQRAQYLLFSSIFELEPHIINALKPNFPFPLYSLGPIIPFLNLNKSPSKHKKHDYFEWLDSQPPNSVLYVSMGSFLPVSSTQNDEIAAVLRESGVKFLWVARGEASRLKEIAGVLGTIIPWCEQLEVLCHPSVGGFWTHCGWNSTMESVFAGVPMLTCPISIDQLPNSKLIVDDWKVGWRVKRKVESLPTKGEIAALVNRFMSLDSNDRKEMMTRVKELQDISRRALEGGSSEVNLNAFLANI</sequence>
<evidence type="ECO:0000256" key="2">
    <source>
        <dbReference type="ARBA" id="ARBA00022679"/>
    </source>
</evidence>
<organism evidence="3 4">
    <name type="scientific">Cinchona calisaya</name>
    <dbReference type="NCBI Taxonomy" id="153742"/>
    <lineage>
        <taxon>Eukaryota</taxon>
        <taxon>Viridiplantae</taxon>
        <taxon>Streptophyta</taxon>
        <taxon>Embryophyta</taxon>
        <taxon>Tracheophyta</taxon>
        <taxon>Spermatophyta</taxon>
        <taxon>Magnoliopsida</taxon>
        <taxon>eudicotyledons</taxon>
        <taxon>Gunneridae</taxon>
        <taxon>Pentapetalae</taxon>
        <taxon>asterids</taxon>
        <taxon>lamiids</taxon>
        <taxon>Gentianales</taxon>
        <taxon>Rubiaceae</taxon>
        <taxon>Cinchonoideae</taxon>
        <taxon>Cinchoneae</taxon>
        <taxon>Cinchona</taxon>
    </lineage>
</organism>
<proteinExistence type="inferred from homology"/>
<dbReference type="PANTHER" id="PTHR11926">
    <property type="entry name" value="GLUCOSYL/GLUCURONOSYL TRANSFERASES"/>
    <property type="match status" value="1"/>
</dbReference>
<dbReference type="Gene3D" id="3.40.50.2000">
    <property type="entry name" value="Glycogen Phosphorylase B"/>
    <property type="match status" value="2"/>
</dbReference>
<dbReference type="SUPFAM" id="SSF53756">
    <property type="entry name" value="UDP-Glycosyltransferase/glycogen phosphorylase"/>
    <property type="match status" value="1"/>
</dbReference>
<dbReference type="InterPro" id="IPR002213">
    <property type="entry name" value="UDP_glucos_trans"/>
</dbReference>
<reference evidence="3 4" key="1">
    <citation type="submission" date="2024-11" db="EMBL/GenBank/DDBJ databases">
        <title>A near-complete genome assembly of Cinchona calisaya.</title>
        <authorList>
            <person name="Lian D.C."/>
            <person name="Zhao X.W."/>
            <person name="Wei L."/>
        </authorList>
    </citation>
    <scope>NUCLEOTIDE SEQUENCE [LARGE SCALE GENOMIC DNA]</scope>
    <source>
        <tissue evidence="3">Nenye</tissue>
    </source>
</reference>
<gene>
    <name evidence="3" type="ORF">ACH5RR_032148</name>
</gene>
<dbReference type="Pfam" id="PF00201">
    <property type="entry name" value="UDPGT"/>
    <property type="match status" value="1"/>
</dbReference>
<dbReference type="FunFam" id="3.40.50.2000:FF:000138">
    <property type="entry name" value="Glycosyltransferase"/>
    <property type="match status" value="1"/>
</dbReference>
<protein>
    <submittedName>
        <fullName evidence="3">Uncharacterized protein</fullName>
    </submittedName>
</protein>
<evidence type="ECO:0000313" key="4">
    <source>
        <dbReference type="Proteomes" id="UP001630127"/>
    </source>
</evidence>
<dbReference type="GO" id="GO:0016740">
    <property type="term" value="F:transferase activity"/>
    <property type="evidence" value="ECO:0007669"/>
    <property type="project" value="UniProtKB-KW"/>
</dbReference>
<evidence type="ECO:0000256" key="1">
    <source>
        <dbReference type="ARBA" id="ARBA00009995"/>
    </source>
</evidence>
<dbReference type="Proteomes" id="UP001630127">
    <property type="component" value="Unassembled WGS sequence"/>
</dbReference>
<comment type="similarity">
    <text evidence="1">Belongs to the UDP-glycosyltransferase family.</text>
</comment>
<dbReference type="AlphaFoldDB" id="A0ABD2YHA1"/>
<keyword evidence="2" id="KW-0808">Transferase</keyword>